<gene>
    <name evidence="2" type="ORF">GCM10023203_00940</name>
</gene>
<name>A0ABP9DSX2_9PSEU</name>
<evidence type="ECO:0000313" key="2">
    <source>
        <dbReference type="EMBL" id="GAA4858054.1"/>
    </source>
</evidence>
<proteinExistence type="predicted"/>
<feature type="region of interest" description="Disordered" evidence="1">
    <location>
        <begin position="1"/>
        <end position="68"/>
    </location>
</feature>
<sequence length="68" mass="7089">MLRSRPPGSTGVIGRERAGSVQDASTGIARAAASKAASWRSPTSRRSEVGRAMSVEKTPASCRKTTTV</sequence>
<organism evidence="2 3">
    <name type="scientific">Actinomycetospora straminea</name>
    <dbReference type="NCBI Taxonomy" id="663607"/>
    <lineage>
        <taxon>Bacteria</taxon>
        <taxon>Bacillati</taxon>
        <taxon>Actinomycetota</taxon>
        <taxon>Actinomycetes</taxon>
        <taxon>Pseudonocardiales</taxon>
        <taxon>Pseudonocardiaceae</taxon>
        <taxon>Actinomycetospora</taxon>
    </lineage>
</organism>
<comment type="caution">
    <text evidence="2">The sequence shown here is derived from an EMBL/GenBank/DDBJ whole genome shotgun (WGS) entry which is preliminary data.</text>
</comment>
<evidence type="ECO:0000256" key="1">
    <source>
        <dbReference type="SAM" id="MobiDB-lite"/>
    </source>
</evidence>
<reference evidence="3" key="1">
    <citation type="journal article" date="2019" name="Int. J. Syst. Evol. Microbiol.">
        <title>The Global Catalogue of Microorganisms (GCM) 10K type strain sequencing project: providing services to taxonomists for standard genome sequencing and annotation.</title>
        <authorList>
            <consortium name="The Broad Institute Genomics Platform"/>
            <consortium name="The Broad Institute Genome Sequencing Center for Infectious Disease"/>
            <person name="Wu L."/>
            <person name="Ma J."/>
        </authorList>
    </citation>
    <scope>NUCLEOTIDE SEQUENCE [LARGE SCALE GENOMIC DNA]</scope>
    <source>
        <strain evidence="3">JCM 17983</strain>
    </source>
</reference>
<evidence type="ECO:0000313" key="3">
    <source>
        <dbReference type="Proteomes" id="UP001500457"/>
    </source>
</evidence>
<feature type="compositionally biased region" description="Low complexity" evidence="1">
    <location>
        <begin position="24"/>
        <end position="41"/>
    </location>
</feature>
<dbReference type="EMBL" id="BAABHQ010000001">
    <property type="protein sequence ID" value="GAA4858054.1"/>
    <property type="molecule type" value="Genomic_DNA"/>
</dbReference>
<accession>A0ABP9DSX2</accession>
<dbReference type="Proteomes" id="UP001500457">
    <property type="component" value="Unassembled WGS sequence"/>
</dbReference>
<keyword evidence="3" id="KW-1185">Reference proteome</keyword>
<protein>
    <submittedName>
        <fullName evidence="2">Uncharacterized protein</fullName>
    </submittedName>
</protein>